<feature type="region of interest" description="Disordered" evidence="1">
    <location>
        <begin position="125"/>
        <end position="577"/>
    </location>
</feature>
<organism evidence="3 4">
    <name type="scientific">Taibaiella soli</name>
    <dbReference type="NCBI Taxonomy" id="1649169"/>
    <lineage>
        <taxon>Bacteria</taxon>
        <taxon>Pseudomonadati</taxon>
        <taxon>Bacteroidota</taxon>
        <taxon>Chitinophagia</taxon>
        <taxon>Chitinophagales</taxon>
        <taxon>Chitinophagaceae</taxon>
        <taxon>Taibaiella</taxon>
    </lineage>
</organism>
<dbReference type="AlphaFoldDB" id="A0A2W2BDL3"/>
<sequence length="837" mass="91366">MEEGQKHIDDFFREELGNYTEMPPEKVWEDLSQRLDDARRPRFWGWWPWIVVLLLIGSVAGYMVLSKKHTSDKEGIATAVIDKGISVSSNGINEPDAESLRLKVNSDNTQVKPIDTTQRTHFEEKQLSAVPKAENKKPNVQNDVTHTSNGTAMSKKPGKKQKMPNTTAFDNVAASGPVAENGQTNGTTEPENKKQKSQNSVAQTASAVTATKTQSRKQKTQNNTTSNNIADNPKADNEKTNSAAKTQSAKPVQNNTAAQTAGGIAITKAQNKKQKTQSATTPNKIAANEQDSGSKETHNATAKKSAAKAQGKQPKAQSNSTPTPNVVAEKTPSSTTSNEVAINKPAENKKNNNTSQKKSSITPNANTSPYKPRATQSNPAKAVAVTAAPDNSKKQTTEKNTVTGKKTTTAQPAANNKTTKTPATANNTNKQTSVVPAADQDKKPLPQQKPDNAVAKTNTFQPTPNPPNNLLVKPAEEQKKGLDNEKDDEEDDKTPMTNDDDDDNDPKPQQPQPAAEHDPRAGIPVSGYIDKAVAPQPKPEYDEDDPADKKKIEIVNPAGGAGGDMSPSVRPDRKAPSMLEGGAKFGFEKGFSTTTANKWVATIYLQYNLTPKAAFLIQPSVKFAQMNQTINSSQSFYNVTGTTVSSTQRTDSISAPPFYDTVYNYYYKQTYDSMHVSHTSTKNYVEFEIPLIFKYAIAENLSLLAGVTMNFGNIPTVSSSTKTYTGLTLQDSVVNVHNNPNYPISVNDSFHHTAQPYSSYNPTADQNSTTNPLRFGYLLGMNYLLKDRVLFDLTIQQSFSKMTNVSNADIRSVLTQPYVRFSVGYKIFQSKKKTPQQ</sequence>
<feature type="compositionally biased region" description="Polar residues" evidence="1">
    <location>
        <begin position="398"/>
        <end position="411"/>
    </location>
</feature>
<evidence type="ECO:0000256" key="1">
    <source>
        <dbReference type="SAM" id="MobiDB-lite"/>
    </source>
</evidence>
<evidence type="ECO:0000313" key="3">
    <source>
        <dbReference type="EMBL" id="PZF71686.1"/>
    </source>
</evidence>
<accession>A0A2W2BDL3</accession>
<feature type="compositionally biased region" description="Basic and acidic residues" evidence="1">
    <location>
        <begin position="474"/>
        <end position="484"/>
    </location>
</feature>
<feature type="compositionally biased region" description="Polar residues" evidence="1">
    <location>
        <begin position="331"/>
        <end position="340"/>
    </location>
</feature>
<name>A0A2W2BDL3_9BACT</name>
<feature type="compositionally biased region" description="Polar residues" evidence="1">
    <location>
        <begin position="361"/>
        <end position="379"/>
    </location>
</feature>
<feature type="transmembrane region" description="Helical" evidence="2">
    <location>
        <begin position="46"/>
        <end position="65"/>
    </location>
</feature>
<feature type="compositionally biased region" description="Low complexity" evidence="1">
    <location>
        <begin position="300"/>
        <end position="317"/>
    </location>
</feature>
<protein>
    <recommendedName>
        <fullName evidence="5">Outer membrane protein beta-barrel domain-containing protein</fullName>
    </recommendedName>
</protein>
<feature type="compositionally biased region" description="Polar residues" evidence="1">
    <location>
        <begin position="138"/>
        <end position="152"/>
    </location>
</feature>
<comment type="caution">
    <text evidence="3">The sequence shown here is derived from an EMBL/GenBank/DDBJ whole genome shotgun (WGS) entry which is preliminary data.</text>
</comment>
<keyword evidence="2" id="KW-0812">Transmembrane</keyword>
<evidence type="ECO:0000313" key="4">
    <source>
        <dbReference type="Proteomes" id="UP000248745"/>
    </source>
</evidence>
<keyword evidence="2" id="KW-1133">Transmembrane helix</keyword>
<proteinExistence type="predicted"/>
<keyword evidence="2" id="KW-0472">Membrane</keyword>
<reference evidence="3 4" key="1">
    <citation type="submission" date="2018-06" db="EMBL/GenBank/DDBJ databases">
        <title>Mucibacter soli gen. nov., sp. nov., a new member of the family Chitinophagaceae producing mucin.</title>
        <authorList>
            <person name="Kim M.-K."/>
            <person name="Park S."/>
            <person name="Kim T.-S."/>
            <person name="Joung Y."/>
            <person name="Han J.-H."/>
            <person name="Kim S.B."/>
        </authorList>
    </citation>
    <scope>NUCLEOTIDE SEQUENCE [LARGE SCALE GENOMIC DNA]</scope>
    <source>
        <strain evidence="3 4">R1-15</strain>
    </source>
</reference>
<evidence type="ECO:0008006" key="5">
    <source>
        <dbReference type="Google" id="ProtNLM"/>
    </source>
</evidence>
<evidence type="ECO:0000256" key="2">
    <source>
        <dbReference type="SAM" id="Phobius"/>
    </source>
</evidence>
<keyword evidence="4" id="KW-1185">Reference proteome</keyword>
<feature type="compositionally biased region" description="Low complexity" evidence="1">
    <location>
        <begin position="256"/>
        <end position="269"/>
    </location>
</feature>
<dbReference type="Proteomes" id="UP000248745">
    <property type="component" value="Unassembled WGS sequence"/>
</dbReference>
<feature type="compositionally biased region" description="Polar residues" evidence="1">
    <location>
        <begin position="240"/>
        <end position="255"/>
    </location>
</feature>
<dbReference type="EMBL" id="QKTW01000022">
    <property type="protein sequence ID" value="PZF71686.1"/>
    <property type="molecule type" value="Genomic_DNA"/>
</dbReference>
<gene>
    <name evidence="3" type="ORF">DN068_16590</name>
</gene>
<dbReference type="OrthoDB" id="681006at2"/>
<dbReference type="RefSeq" id="WP_111000060.1">
    <property type="nucleotide sequence ID" value="NZ_QKTW01000022.1"/>
</dbReference>
<feature type="compositionally biased region" description="Low complexity" evidence="1">
    <location>
        <begin position="412"/>
        <end position="430"/>
    </location>
</feature>
<feature type="compositionally biased region" description="Low complexity" evidence="1">
    <location>
        <begin position="351"/>
        <end position="360"/>
    </location>
</feature>
<feature type="compositionally biased region" description="Low complexity" evidence="1">
    <location>
        <begin position="200"/>
        <end position="213"/>
    </location>
</feature>
<feature type="compositionally biased region" description="Acidic residues" evidence="1">
    <location>
        <begin position="485"/>
        <end position="504"/>
    </location>
</feature>